<keyword evidence="6 10" id="KW-0133">Cell shape</keyword>
<name>A0A0E2BH86_9LEPT</name>
<dbReference type="Pfam" id="PF02875">
    <property type="entry name" value="Mur_ligase_C"/>
    <property type="match status" value="1"/>
</dbReference>
<dbReference type="InterPro" id="IPR036615">
    <property type="entry name" value="Mur_ligase_C_dom_sf"/>
</dbReference>
<dbReference type="InterPro" id="IPR035911">
    <property type="entry name" value="MurE/MurF_N"/>
</dbReference>
<evidence type="ECO:0000256" key="10">
    <source>
        <dbReference type="HAMAP-Rule" id="MF_02019"/>
    </source>
</evidence>
<evidence type="ECO:0000256" key="2">
    <source>
        <dbReference type="ARBA" id="ARBA00022598"/>
    </source>
</evidence>
<keyword evidence="3 10" id="KW-0132">Cell division</keyword>
<dbReference type="HAMAP" id="MF_02019">
    <property type="entry name" value="MurF"/>
    <property type="match status" value="1"/>
</dbReference>
<dbReference type="GO" id="GO:0005737">
    <property type="term" value="C:cytoplasm"/>
    <property type="evidence" value="ECO:0007669"/>
    <property type="project" value="UniProtKB-SubCell"/>
</dbReference>
<dbReference type="InterPro" id="IPR004101">
    <property type="entry name" value="Mur_ligase_C"/>
</dbReference>
<evidence type="ECO:0000256" key="4">
    <source>
        <dbReference type="ARBA" id="ARBA00022741"/>
    </source>
</evidence>
<evidence type="ECO:0000256" key="1">
    <source>
        <dbReference type="ARBA" id="ARBA00022490"/>
    </source>
</evidence>
<dbReference type="GO" id="GO:0009252">
    <property type="term" value="P:peptidoglycan biosynthetic process"/>
    <property type="evidence" value="ECO:0007669"/>
    <property type="project" value="UniProtKB-UniRule"/>
</dbReference>
<evidence type="ECO:0000256" key="6">
    <source>
        <dbReference type="ARBA" id="ARBA00022960"/>
    </source>
</evidence>
<protein>
    <recommendedName>
        <fullName evidence="10 11">UDP-N-acetylmuramoyl-tripeptide--D-alanyl-D-alanine ligase</fullName>
        <ecNumber evidence="10 11">6.3.2.10</ecNumber>
    </recommendedName>
    <alternativeName>
        <fullName evidence="10">D-alanyl-D-alanine-adding enzyme</fullName>
    </alternativeName>
</protein>
<keyword evidence="7 10" id="KW-0573">Peptidoglycan synthesis</keyword>
<accession>A0A0E2BH86</accession>
<dbReference type="AlphaFoldDB" id="A0A0E2BH86"/>
<evidence type="ECO:0000313" key="16">
    <source>
        <dbReference type="Proteomes" id="UP000006329"/>
    </source>
</evidence>
<keyword evidence="16" id="KW-1185">Reference proteome</keyword>
<dbReference type="GO" id="GO:0008360">
    <property type="term" value="P:regulation of cell shape"/>
    <property type="evidence" value="ECO:0007669"/>
    <property type="project" value="UniProtKB-KW"/>
</dbReference>
<comment type="pathway">
    <text evidence="10 11">Cell wall biogenesis; peptidoglycan biosynthesis.</text>
</comment>
<dbReference type="GO" id="GO:0005524">
    <property type="term" value="F:ATP binding"/>
    <property type="evidence" value="ECO:0007669"/>
    <property type="project" value="UniProtKB-UniRule"/>
</dbReference>
<feature type="domain" description="Mur ligase C-terminal" evidence="13">
    <location>
        <begin position="325"/>
        <end position="453"/>
    </location>
</feature>
<dbReference type="PANTHER" id="PTHR43024">
    <property type="entry name" value="UDP-N-ACETYLMURAMOYL-TRIPEPTIDE--D-ALANYL-D-ALANINE LIGASE"/>
    <property type="match status" value="1"/>
</dbReference>
<evidence type="ECO:0000313" key="15">
    <source>
        <dbReference type="EMBL" id="EKO34301.1"/>
    </source>
</evidence>
<evidence type="ECO:0000259" key="13">
    <source>
        <dbReference type="Pfam" id="PF02875"/>
    </source>
</evidence>
<keyword evidence="8 10" id="KW-0131">Cell cycle</keyword>
<dbReference type="InterPro" id="IPR000713">
    <property type="entry name" value="Mur_ligase_N"/>
</dbReference>
<dbReference type="SUPFAM" id="SSF53244">
    <property type="entry name" value="MurD-like peptide ligases, peptide-binding domain"/>
    <property type="match status" value="1"/>
</dbReference>
<evidence type="ECO:0000256" key="5">
    <source>
        <dbReference type="ARBA" id="ARBA00022840"/>
    </source>
</evidence>
<dbReference type="InterPro" id="IPR013221">
    <property type="entry name" value="Mur_ligase_cen"/>
</dbReference>
<organism evidence="15 16">
    <name type="scientific">Leptospira santarosai str. MOR084</name>
    <dbReference type="NCBI Taxonomy" id="1049984"/>
    <lineage>
        <taxon>Bacteria</taxon>
        <taxon>Pseudomonadati</taxon>
        <taxon>Spirochaetota</taxon>
        <taxon>Spirochaetia</taxon>
        <taxon>Leptospirales</taxon>
        <taxon>Leptospiraceae</taxon>
        <taxon>Leptospira</taxon>
    </lineage>
</organism>
<reference evidence="15" key="1">
    <citation type="submission" date="2012-10" db="EMBL/GenBank/DDBJ databases">
        <authorList>
            <person name="Harkins D.M."/>
            <person name="Durkin A.S."/>
            <person name="Brinkac L.M."/>
            <person name="Haft D.H."/>
            <person name="Selengut J.D."/>
            <person name="Sanka R."/>
            <person name="DePew J."/>
            <person name="Purushe J."/>
            <person name="Matthias M.A."/>
            <person name="Vinetz J.M."/>
            <person name="Sutton G.G."/>
            <person name="Nierman W.C."/>
            <person name="Fouts D.E."/>
        </authorList>
    </citation>
    <scope>NUCLEOTIDE SEQUENCE [LARGE SCALE GENOMIC DNA]</scope>
    <source>
        <strain evidence="15">MOR084</strain>
    </source>
</reference>
<dbReference type="InterPro" id="IPR005863">
    <property type="entry name" value="UDP-N-AcMur_synth"/>
</dbReference>
<dbReference type="PANTHER" id="PTHR43024:SF1">
    <property type="entry name" value="UDP-N-ACETYLMURAMOYL-TRIPEPTIDE--D-ALANYL-D-ALANINE LIGASE"/>
    <property type="match status" value="1"/>
</dbReference>
<dbReference type="EMBL" id="AHON02000032">
    <property type="protein sequence ID" value="EKO34301.1"/>
    <property type="molecule type" value="Genomic_DNA"/>
</dbReference>
<comment type="subcellular location">
    <subcellularLocation>
        <location evidence="10 11">Cytoplasm</location>
    </subcellularLocation>
</comment>
<dbReference type="Proteomes" id="UP000006329">
    <property type="component" value="Unassembled WGS sequence"/>
</dbReference>
<dbReference type="Gene3D" id="3.40.1190.10">
    <property type="entry name" value="Mur-like, catalytic domain"/>
    <property type="match status" value="1"/>
</dbReference>
<dbReference type="RefSeq" id="WP_004484637.1">
    <property type="nucleotide sequence ID" value="NZ_AHON02000032.1"/>
</dbReference>
<evidence type="ECO:0000256" key="8">
    <source>
        <dbReference type="ARBA" id="ARBA00023306"/>
    </source>
</evidence>
<dbReference type="SUPFAM" id="SSF63418">
    <property type="entry name" value="MurE/MurF N-terminal domain"/>
    <property type="match status" value="1"/>
</dbReference>
<comment type="catalytic activity">
    <reaction evidence="10 11">
        <text>D-alanyl-D-alanine + UDP-N-acetyl-alpha-D-muramoyl-L-alanyl-gamma-D-glutamyl-meso-2,6-diaminopimelate + ATP = UDP-N-acetyl-alpha-D-muramoyl-L-alanyl-gamma-D-glutamyl-meso-2,6-diaminopimeloyl-D-alanyl-D-alanine + ADP + phosphate + H(+)</text>
        <dbReference type="Rhea" id="RHEA:28374"/>
        <dbReference type="ChEBI" id="CHEBI:15378"/>
        <dbReference type="ChEBI" id="CHEBI:30616"/>
        <dbReference type="ChEBI" id="CHEBI:43474"/>
        <dbReference type="ChEBI" id="CHEBI:57822"/>
        <dbReference type="ChEBI" id="CHEBI:61386"/>
        <dbReference type="ChEBI" id="CHEBI:83905"/>
        <dbReference type="ChEBI" id="CHEBI:456216"/>
        <dbReference type="EC" id="6.3.2.10"/>
    </reaction>
</comment>
<dbReference type="Gene3D" id="3.40.1390.10">
    <property type="entry name" value="MurE/MurF, N-terminal domain"/>
    <property type="match status" value="1"/>
</dbReference>
<evidence type="ECO:0000259" key="12">
    <source>
        <dbReference type="Pfam" id="PF01225"/>
    </source>
</evidence>
<dbReference type="InterPro" id="IPR036565">
    <property type="entry name" value="Mur-like_cat_sf"/>
</dbReference>
<keyword evidence="2 10" id="KW-0436">Ligase</keyword>
<feature type="domain" description="Mur ligase central" evidence="14">
    <location>
        <begin position="118"/>
        <end position="300"/>
    </location>
</feature>
<keyword evidence="1 10" id="KW-0963">Cytoplasm</keyword>
<keyword evidence="5 10" id="KW-0067">ATP-binding</keyword>
<dbReference type="SUPFAM" id="SSF53623">
    <property type="entry name" value="MurD-like peptide ligases, catalytic domain"/>
    <property type="match status" value="1"/>
</dbReference>
<proteinExistence type="inferred from homology"/>
<feature type="binding site" evidence="10">
    <location>
        <begin position="120"/>
        <end position="126"/>
    </location>
    <ligand>
        <name>ATP</name>
        <dbReference type="ChEBI" id="CHEBI:30616"/>
    </ligand>
</feature>
<keyword evidence="4 10" id="KW-0547">Nucleotide-binding</keyword>
<sequence length="466" mass="52183">MKATFSYDPETVRKVLGSASDTWFYKESSITTVTTASTEAETGSLFVPLRGNRDGHEFIGDALSRGASYFLVEEDHPIRQNLNSEEQSKAIPVKNTLVALGKLAAFHRSRFNPIVIAVTGSSGKTTTKELLGNCLKNLDESALIVTEKNYNNEIGLPFTLFRISDRTRIVVCELGMNHKGEIARLAQIAKPDFALITTIGTAHIEFLGSRKNIAKAKVEVAEGLVKEGKLFYPDTGEYSKILKKKLRRHGGRLILVKPDRTFSVLRKKPSGFLLEYKGKEIEWNLPGYKLLENLAIAIACLETLGTPSEWIREGISTFKSSDKRLDLQKGKYFVINDTYNANYESMLSSLEVVDQLADGKEFYAVLGDMKELGNHSRKFHKTLGKKCSEFRNLKGLFTFGTDSLWIREEFVKRTTFPRFSEHFAGTEEGLVELVRKFSQTVPEGSVVLAKASRGIQLERFVNSLPV</sequence>
<dbReference type="Pfam" id="PF01225">
    <property type="entry name" value="Mur_ligase"/>
    <property type="match status" value="1"/>
</dbReference>
<dbReference type="GO" id="GO:0071555">
    <property type="term" value="P:cell wall organization"/>
    <property type="evidence" value="ECO:0007669"/>
    <property type="project" value="UniProtKB-KW"/>
</dbReference>
<dbReference type="EC" id="6.3.2.10" evidence="10 11"/>
<comment type="caution">
    <text evidence="15">The sequence shown here is derived from an EMBL/GenBank/DDBJ whole genome shotgun (WGS) entry which is preliminary data.</text>
</comment>
<comment type="function">
    <text evidence="10 11">Involved in cell wall formation. Catalyzes the final step in the synthesis of UDP-N-acetylmuramoyl-pentapeptide, the precursor of murein.</text>
</comment>
<evidence type="ECO:0000256" key="7">
    <source>
        <dbReference type="ARBA" id="ARBA00022984"/>
    </source>
</evidence>
<evidence type="ECO:0000256" key="9">
    <source>
        <dbReference type="ARBA" id="ARBA00023316"/>
    </source>
</evidence>
<keyword evidence="9 10" id="KW-0961">Cell wall biogenesis/degradation</keyword>
<feature type="domain" description="Mur ligase N-terminal catalytic" evidence="12">
    <location>
        <begin position="30"/>
        <end position="107"/>
    </location>
</feature>
<evidence type="ECO:0000256" key="11">
    <source>
        <dbReference type="RuleBase" id="RU004136"/>
    </source>
</evidence>
<dbReference type="NCBIfam" id="TIGR01143">
    <property type="entry name" value="murF"/>
    <property type="match status" value="1"/>
</dbReference>
<dbReference type="GO" id="GO:0008766">
    <property type="term" value="F:UDP-N-acetylmuramoylalanyl-D-glutamyl-2,6-diaminopimelate-D-alanyl-D-alanine ligase activity"/>
    <property type="evidence" value="ECO:0007669"/>
    <property type="project" value="RHEA"/>
</dbReference>
<dbReference type="GO" id="GO:0047480">
    <property type="term" value="F:UDP-N-acetylmuramoyl-tripeptide-D-alanyl-D-alanine ligase activity"/>
    <property type="evidence" value="ECO:0007669"/>
    <property type="project" value="UniProtKB-UniRule"/>
</dbReference>
<gene>
    <name evidence="10 15" type="primary">murF</name>
    <name evidence="15" type="ORF">LEP1GSC179_1713</name>
</gene>
<evidence type="ECO:0000259" key="14">
    <source>
        <dbReference type="Pfam" id="PF08245"/>
    </source>
</evidence>
<dbReference type="Gene3D" id="3.90.190.20">
    <property type="entry name" value="Mur ligase, C-terminal domain"/>
    <property type="match status" value="1"/>
</dbReference>
<comment type="similarity">
    <text evidence="10">Belongs to the MurCDEF family. MurF subfamily.</text>
</comment>
<dbReference type="InterPro" id="IPR051046">
    <property type="entry name" value="MurCDEF_CellWall_CoF430Synth"/>
</dbReference>
<dbReference type="GO" id="GO:0051301">
    <property type="term" value="P:cell division"/>
    <property type="evidence" value="ECO:0007669"/>
    <property type="project" value="UniProtKB-KW"/>
</dbReference>
<evidence type="ECO:0000256" key="3">
    <source>
        <dbReference type="ARBA" id="ARBA00022618"/>
    </source>
</evidence>
<dbReference type="Pfam" id="PF08245">
    <property type="entry name" value="Mur_ligase_M"/>
    <property type="match status" value="1"/>
</dbReference>
<dbReference type="UniPathway" id="UPA00219"/>